<evidence type="ECO:0000313" key="3">
    <source>
        <dbReference type="Proteomes" id="UP001564657"/>
    </source>
</evidence>
<evidence type="ECO:0000313" key="2">
    <source>
        <dbReference type="EMBL" id="MEY8001651.1"/>
    </source>
</evidence>
<gene>
    <name evidence="2" type="ORF">AB8U03_15885</name>
</gene>
<reference evidence="2 3" key="1">
    <citation type="submission" date="2024-08" db="EMBL/GenBank/DDBJ databases">
        <title>Clostridium lapicellarii sp. nov., and Clostridium renhuaiense sp. nov., two species isolated from the mud in a fermentation cellar used for producing sauce-flavour Chinese liquors.</title>
        <authorList>
            <person name="Yang F."/>
            <person name="Wang H."/>
            <person name="Chen L.Q."/>
            <person name="Zhou N."/>
            <person name="Lu J.J."/>
            <person name="Pu X.X."/>
            <person name="Wan B."/>
            <person name="Wang L."/>
            <person name="Liu S.J."/>
        </authorList>
    </citation>
    <scope>NUCLEOTIDE SEQUENCE [LARGE SCALE GENOMIC DNA]</scope>
    <source>
        <strain evidence="2 3">MT-5</strain>
    </source>
</reference>
<name>A0ABV4BV77_9CLOT</name>
<comment type="caution">
    <text evidence="2">The sequence shown here is derived from an EMBL/GenBank/DDBJ whole genome shotgun (WGS) entry which is preliminary data.</text>
</comment>
<evidence type="ECO:0000259" key="1">
    <source>
        <dbReference type="Pfam" id="PF21688"/>
    </source>
</evidence>
<sequence>MAIRINNLIINIDEDWVKLKNKAAQKLRISEGDIEEFKILRKSIDARRKNNIRFNCSVEVSCHGEKKLALKLSDKDIKIEEKISEEEIVSGKKKMSSRPVVVGMGPAGMFAGLFLAERGYRPLIIERGERIEDRTKTVNEFWNTGKLDLESNVQFGEGGAGTFSDGKLTTRIKDKRCDFILDTFSRYGAPDEITYDGKPHIGTDNLKLVVKNIRNKILESGGEILFKSKLEDLVIENKKLKAVIVNGSEIHCDNLILAIGHSSRDTYEMLFRREVFMEPKAFAIGVRVEHSQHMIDVNQYGKFAGHPKLGPADYKLTHKSKSGRGIYSFCMCPGGKVVAAASEEKALVTNGMSYYNRNLDNANSAVVVTVGEKDFQGDSPLKGIEFQRYYERLAYKLGGGNYTAPVQLIRDFLRERVSTAFGKVRPTYMPGCEFRDLRQCLPAEVVSGLQEGFVHFEKKIEGYAEGDGIITGIETRTSAPVRIMRNSNLESISVDGLYPCGEGAGYAGGIISAAVDGLKTAENIIKNYRPL</sequence>
<dbReference type="InterPro" id="IPR036188">
    <property type="entry name" value="FAD/NAD-bd_sf"/>
</dbReference>
<dbReference type="Gene3D" id="3.50.50.60">
    <property type="entry name" value="FAD/NAD(P)-binding domain"/>
    <property type="match status" value="2"/>
</dbReference>
<dbReference type="PANTHER" id="PTHR42842">
    <property type="entry name" value="FAD/NAD(P)-BINDING OXIDOREDUCTASE"/>
    <property type="match status" value="1"/>
</dbReference>
<proteinExistence type="predicted"/>
<dbReference type="PIRSF" id="PIRSF038984">
    <property type="entry name" value="FAD_binding_protein"/>
    <property type="match status" value="1"/>
</dbReference>
<dbReference type="Pfam" id="PF21688">
    <property type="entry name" value="FAD-depend_C"/>
    <property type="match status" value="1"/>
</dbReference>
<feature type="domain" description="FAD-dependent protein C-terminal" evidence="1">
    <location>
        <begin position="281"/>
        <end position="477"/>
    </location>
</feature>
<keyword evidence="3" id="KW-1185">Reference proteome</keyword>
<dbReference type="InterPro" id="IPR028348">
    <property type="entry name" value="FAD-binding_protein"/>
</dbReference>
<dbReference type="Proteomes" id="UP001564657">
    <property type="component" value="Unassembled WGS sequence"/>
</dbReference>
<accession>A0ABV4BV77</accession>
<dbReference type="SUPFAM" id="SSF51905">
    <property type="entry name" value="FAD/NAD(P)-binding domain"/>
    <property type="match status" value="1"/>
</dbReference>
<dbReference type="PANTHER" id="PTHR42842:SF3">
    <property type="entry name" value="FAD_NAD(P)-BINDING OXIDOREDUCTASE FAMILY PROTEIN"/>
    <property type="match status" value="1"/>
</dbReference>
<organism evidence="2 3">
    <name type="scientific">Clostridium moutaii</name>
    <dbReference type="NCBI Taxonomy" id="3240932"/>
    <lineage>
        <taxon>Bacteria</taxon>
        <taxon>Bacillati</taxon>
        <taxon>Bacillota</taxon>
        <taxon>Clostridia</taxon>
        <taxon>Eubacteriales</taxon>
        <taxon>Clostridiaceae</taxon>
        <taxon>Clostridium</taxon>
    </lineage>
</organism>
<dbReference type="Gene3D" id="3.30.70.2700">
    <property type="match status" value="1"/>
</dbReference>
<protein>
    <submittedName>
        <fullName evidence="2">NAD(P)/FAD-dependent oxidoreductase</fullName>
    </submittedName>
</protein>
<dbReference type="EMBL" id="JBGEWD010000022">
    <property type="protein sequence ID" value="MEY8001651.1"/>
    <property type="molecule type" value="Genomic_DNA"/>
</dbReference>
<dbReference type="RefSeq" id="WP_369705544.1">
    <property type="nucleotide sequence ID" value="NZ_JBGEWD010000022.1"/>
</dbReference>
<dbReference type="InterPro" id="IPR049516">
    <property type="entry name" value="FAD-depend_C"/>
</dbReference>